<keyword evidence="4" id="KW-1185">Reference proteome</keyword>
<reference evidence="4" key="1">
    <citation type="journal article" date="2019" name="Microbiol. Resour. Announc.">
        <title>Draft Genomic Sequences of Streptomyces misionensis and Streptomyces albidoflavus, bacteria applied for phytopathogen biocontrol.</title>
        <authorList>
            <person name="Pylro V."/>
            <person name="Dias A."/>
            <person name="Andreote F."/>
            <person name="Varani A."/>
            <person name="Andreote C."/>
            <person name="Bernardo E."/>
            <person name="Martins T."/>
        </authorList>
    </citation>
    <scope>NUCLEOTIDE SEQUENCE [LARGE SCALE GENOMIC DNA]</scope>
    <source>
        <strain evidence="4">77</strain>
    </source>
</reference>
<protein>
    <submittedName>
        <fullName evidence="3">Uncharacterized protein</fullName>
    </submittedName>
</protein>
<feature type="chain" id="PRO_5046014190" evidence="2">
    <location>
        <begin position="32"/>
        <end position="150"/>
    </location>
</feature>
<dbReference type="EMBL" id="VOGX01000072">
    <property type="protein sequence ID" value="TWV17685.1"/>
    <property type="molecule type" value="Genomic_DNA"/>
</dbReference>
<sequence length="150" mass="14638">MRRTKTSLVGALVLPLAAVGLAVGLAGSAGAADAAGAGAPAHGCSEKCPPGPPGPPGPAGPPGTPSETFTVTESFTNTGEYGEFPVTATCPEGSTVTGGGYTREGPYTFPRDSYPVNNGWTVSSEIANGGQITVYAVCLPLTGAEPSGGA</sequence>
<dbReference type="RefSeq" id="WP_146583352.1">
    <property type="nucleotide sequence ID" value="NZ_VOGX01000072.1"/>
</dbReference>
<name>A0ABY3GR18_9ACTN</name>
<evidence type="ECO:0000313" key="3">
    <source>
        <dbReference type="EMBL" id="TWV17685.1"/>
    </source>
</evidence>
<accession>A0ABY3GR18</accession>
<comment type="caution">
    <text evidence="3">The sequence shown here is derived from an EMBL/GenBank/DDBJ whole genome shotgun (WGS) entry which is preliminary data.</text>
</comment>
<evidence type="ECO:0000313" key="4">
    <source>
        <dbReference type="Proteomes" id="UP000318052"/>
    </source>
</evidence>
<dbReference type="Gene3D" id="1.20.5.320">
    <property type="entry name" value="6-Phosphogluconate Dehydrogenase, domain 3"/>
    <property type="match status" value="1"/>
</dbReference>
<feature type="signal peptide" evidence="2">
    <location>
        <begin position="1"/>
        <end position="31"/>
    </location>
</feature>
<feature type="region of interest" description="Disordered" evidence="1">
    <location>
        <begin position="35"/>
        <end position="104"/>
    </location>
</feature>
<proteinExistence type="predicted"/>
<evidence type="ECO:0000256" key="1">
    <source>
        <dbReference type="SAM" id="MobiDB-lite"/>
    </source>
</evidence>
<evidence type="ECO:0000256" key="2">
    <source>
        <dbReference type="SAM" id="SignalP"/>
    </source>
</evidence>
<dbReference type="Proteomes" id="UP000318052">
    <property type="component" value="Unassembled WGS sequence"/>
</dbReference>
<feature type="compositionally biased region" description="Polar residues" evidence="1">
    <location>
        <begin position="66"/>
        <end position="79"/>
    </location>
</feature>
<keyword evidence="2" id="KW-0732">Signal</keyword>
<organism evidence="3 4">
    <name type="scientific">Streptomyces albidoflavus</name>
    <dbReference type="NCBI Taxonomy" id="1886"/>
    <lineage>
        <taxon>Bacteria</taxon>
        <taxon>Bacillati</taxon>
        <taxon>Actinomycetota</taxon>
        <taxon>Actinomycetes</taxon>
        <taxon>Kitasatosporales</taxon>
        <taxon>Streptomycetaceae</taxon>
        <taxon>Streptomyces</taxon>
        <taxon>Streptomyces albidoflavus group</taxon>
    </lineage>
</organism>
<gene>
    <name evidence="3" type="ORF">FRZ02_30955</name>
</gene>
<feature type="compositionally biased region" description="Pro residues" evidence="1">
    <location>
        <begin position="49"/>
        <end position="64"/>
    </location>
</feature>